<evidence type="ECO:0000256" key="1">
    <source>
        <dbReference type="ARBA" id="ARBA00023015"/>
    </source>
</evidence>
<dbReference type="SMART" id="SM00530">
    <property type="entry name" value="HTH_XRE"/>
    <property type="match status" value="1"/>
</dbReference>
<evidence type="ECO:0000259" key="4">
    <source>
        <dbReference type="PROSITE" id="PS50943"/>
    </source>
</evidence>
<dbReference type="InterPro" id="IPR050807">
    <property type="entry name" value="TransReg_Diox_bact_type"/>
</dbReference>
<dbReference type="InterPro" id="IPR010982">
    <property type="entry name" value="Lambda_DNA-bd_dom_sf"/>
</dbReference>
<protein>
    <recommendedName>
        <fullName evidence="4">HTH cro/C1-type domain-containing protein</fullName>
    </recommendedName>
</protein>
<dbReference type="Gene3D" id="1.10.260.40">
    <property type="entry name" value="lambda repressor-like DNA-binding domains"/>
    <property type="match status" value="1"/>
</dbReference>
<evidence type="ECO:0000313" key="5">
    <source>
        <dbReference type="EMBL" id="GHF58578.1"/>
    </source>
</evidence>
<keyword evidence="3" id="KW-0804">Transcription</keyword>
<dbReference type="EMBL" id="BNAJ01000012">
    <property type="protein sequence ID" value="GHF58578.1"/>
    <property type="molecule type" value="Genomic_DNA"/>
</dbReference>
<dbReference type="Pfam" id="PF01381">
    <property type="entry name" value="HTH_3"/>
    <property type="match status" value="1"/>
</dbReference>
<accession>A0ABQ3JS85</accession>
<dbReference type="PANTHER" id="PTHR46797:SF23">
    <property type="entry name" value="HTH-TYPE TRANSCRIPTIONAL REGULATOR SUTR"/>
    <property type="match status" value="1"/>
</dbReference>
<proteinExistence type="predicted"/>
<comment type="caution">
    <text evidence="5">The sequence shown here is derived from an EMBL/GenBank/DDBJ whole genome shotgun (WGS) entry which is preliminary data.</text>
</comment>
<keyword evidence="2" id="KW-0238">DNA-binding</keyword>
<keyword evidence="1" id="KW-0805">Transcription regulation</keyword>
<evidence type="ECO:0000313" key="6">
    <source>
        <dbReference type="Proteomes" id="UP000619376"/>
    </source>
</evidence>
<sequence>MRRLRQQREWSQEELAAYSGIHHTQISRIERMQNSVGIDMIEKLAMAFGVSVGELLD</sequence>
<dbReference type="CDD" id="cd00093">
    <property type="entry name" value="HTH_XRE"/>
    <property type="match status" value="1"/>
</dbReference>
<gene>
    <name evidence="5" type="ORF">GCM10017781_38580</name>
</gene>
<dbReference type="InterPro" id="IPR001387">
    <property type="entry name" value="Cro/C1-type_HTH"/>
</dbReference>
<dbReference type="Proteomes" id="UP000619376">
    <property type="component" value="Unassembled WGS sequence"/>
</dbReference>
<reference evidence="6" key="1">
    <citation type="journal article" date="2019" name="Int. J. Syst. Evol. Microbiol.">
        <title>The Global Catalogue of Microorganisms (GCM) 10K type strain sequencing project: providing services to taxonomists for standard genome sequencing and annotation.</title>
        <authorList>
            <consortium name="The Broad Institute Genomics Platform"/>
            <consortium name="The Broad Institute Genome Sequencing Center for Infectious Disease"/>
            <person name="Wu L."/>
            <person name="Ma J."/>
        </authorList>
    </citation>
    <scope>NUCLEOTIDE SEQUENCE [LARGE SCALE GENOMIC DNA]</scope>
    <source>
        <strain evidence="6">CGMCC 1.18437</strain>
    </source>
</reference>
<name>A0ABQ3JS85_9DEIO</name>
<evidence type="ECO:0000256" key="2">
    <source>
        <dbReference type="ARBA" id="ARBA00023125"/>
    </source>
</evidence>
<feature type="domain" description="HTH cro/C1-type" evidence="4">
    <location>
        <begin position="1"/>
        <end position="55"/>
    </location>
</feature>
<evidence type="ECO:0000256" key="3">
    <source>
        <dbReference type="ARBA" id="ARBA00023163"/>
    </source>
</evidence>
<dbReference type="PANTHER" id="PTHR46797">
    <property type="entry name" value="HTH-TYPE TRANSCRIPTIONAL REGULATOR"/>
    <property type="match status" value="1"/>
</dbReference>
<keyword evidence="6" id="KW-1185">Reference proteome</keyword>
<organism evidence="5 6">
    <name type="scientific">Deinococcus metalli</name>
    <dbReference type="NCBI Taxonomy" id="1141878"/>
    <lineage>
        <taxon>Bacteria</taxon>
        <taxon>Thermotogati</taxon>
        <taxon>Deinococcota</taxon>
        <taxon>Deinococci</taxon>
        <taxon>Deinococcales</taxon>
        <taxon>Deinococcaceae</taxon>
        <taxon>Deinococcus</taxon>
    </lineage>
</organism>
<dbReference type="PROSITE" id="PS50943">
    <property type="entry name" value="HTH_CROC1"/>
    <property type="match status" value="1"/>
</dbReference>
<dbReference type="SUPFAM" id="SSF47413">
    <property type="entry name" value="lambda repressor-like DNA-binding domains"/>
    <property type="match status" value="1"/>
</dbReference>